<evidence type="ECO:0000256" key="1">
    <source>
        <dbReference type="SAM" id="MobiDB-lite"/>
    </source>
</evidence>
<reference evidence="3" key="1">
    <citation type="submission" date="2022-04" db="EMBL/GenBank/DDBJ databases">
        <title>A functionally conserved STORR gene fusion in Papaver species that diverged 16.8 million years ago.</title>
        <authorList>
            <person name="Catania T."/>
        </authorList>
    </citation>
    <scope>NUCLEOTIDE SEQUENCE</scope>
    <source>
        <strain evidence="3">S-188037</strain>
    </source>
</reference>
<feature type="domain" description="FBD" evidence="2">
    <location>
        <begin position="173"/>
        <end position="241"/>
    </location>
</feature>
<dbReference type="PANTHER" id="PTHR31900:SF34">
    <property type="entry name" value="EMB|CAB62440.1-RELATED"/>
    <property type="match status" value="1"/>
</dbReference>
<dbReference type="AlphaFoldDB" id="A0AAD4TBQ6"/>
<sequence>LLEIQVWEPTDGLLDTGNVAKENVLSSFPALVESVVLYYVKKDIAAINQLLRAIAHVKCLTVSDLTLKAFRSANKMLTFHNVKMLTISRNLTTDQGLIALLNAVPNLESLVFTELNTAIEGDSDTDNEEDRDEDGNDEDGREEEDSDEEDSDEEDSDDDKDDDSLALDIVTNGCLFPRLKSVSFQIFVGGPRELRWLKLILKTAKALQVITIGYEAKGEKEFKVEIPNFPRASPGCVIKFCPC</sequence>
<keyword evidence="4" id="KW-1185">Reference proteome</keyword>
<dbReference type="EMBL" id="JAJJMB010003267">
    <property type="protein sequence ID" value="KAI3948513.1"/>
    <property type="molecule type" value="Genomic_DNA"/>
</dbReference>
<feature type="non-terminal residue" evidence="3">
    <location>
        <position position="243"/>
    </location>
</feature>
<dbReference type="PANTHER" id="PTHR31900">
    <property type="entry name" value="F-BOX/RNI SUPERFAMILY PROTEIN-RELATED"/>
    <property type="match status" value="1"/>
</dbReference>
<dbReference type="Proteomes" id="UP001202328">
    <property type="component" value="Unassembled WGS sequence"/>
</dbReference>
<gene>
    <name evidence="3" type="ORF">MKW98_019263</name>
</gene>
<name>A0AAD4TBQ6_9MAGN</name>
<evidence type="ECO:0000313" key="4">
    <source>
        <dbReference type="Proteomes" id="UP001202328"/>
    </source>
</evidence>
<dbReference type="InterPro" id="IPR050232">
    <property type="entry name" value="FBL13/AtMIF1-like"/>
</dbReference>
<evidence type="ECO:0000259" key="2">
    <source>
        <dbReference type="SMART" id="SM00579"/>
    </source>
</evidence>
<proteinExistence type="predicted"/>
<evidence type="ECO:0000313" key="3">
    <source>
        <dbReference type="EMBL" id="KAI3948513.1"/>
    </source>
</evidence>
<feature type="region of interest" description="Disordered" evidence="1">
    <location>
        <begin position="121"/>
        <end position="164"/>
    </location>
</feature>
<accession>A0AAD4TBQ6</accession>
<comment type="caution">
    <text evidence="3">The sequence shown here is derived from an EMBL/GenBank/DDBJ whole genome shotgun (WGS) entry which is preliminary data.</text>
</comment>
<protein>
    <recommendedName>
        <fullName evidence="2">FBD domain-containing protein</fullName>
    </recommendedName>
</protein>
<dbReference type="SMART" id="SM00579">
    <property type="entry name" value="FBD"/>
    <property type="match status" value="1"/>
</dbReference>
<organism evidence="3 4">
    <name type="scientific">Papaver atlanticum</name>
    <dbReference type="NCBI Taxonomy" id="357466"/>
    <lineage>
        <taxon>Eukaryota</taxon>
        <taxon>Viridiplantae</taxon>
        <taxon>Streptophyta</taxon>
        <taxon>Embryophyta</taxon>
        <taxon>Tracheophyta</taxon>
        <taxon>Spermatophyta</taxon>
        <taxon>Magnoliopsida</taxon>
        <taxon>Ranunculales</taxon>
        <taxon>Papaveraceae</taxon>
        <taxon>Papaveroideae</taxon>
        <taxon>Papaver</taxon>
    </lineage>
</organism>
<dbReference type="InterPro" id="IPR006566">
    <property type="entry name" value="FBD"/>
</dbReference>